<evidence type="ECO:0000313" key="1">
    <source>
        <dbReference type="EMBL" id="JAD54714.1"/>
    </source>
</evidence>
<proteinExistence type="predicted"/>
<accession>A0A0A9ASK2</accession>
<organism evidence="1">
    <name type="scientific">Arundo donax</name>
    <name type="common">Giant reed</name>
    <name type="synonym">Donax arundinaceus</name>
    <dbReference type="NCBI Taxonomy" id="35708"/>
    <lineage>
        <taxon>Eukaryota</taxon>
        <taxon>Viridiplantae</taxon>
        <taxon>Streptophyta</taxon>
        <taxon>Embryophyta</taxon>
        <taxon>Tracheophyta</taxon>
        <taxon>Spermatophyta</taxon>
        <taxon>Magnoliopsida</taxon>
        <taxon>Liliopsida</taxon>
        <taxon>Poales</taxon>
        <taxon>Poaceae</taxon>
        <taxon>PACMAD clade</taxon>
        <taxon>Arundinoideae</taxon>
        <taxon>Arundineae</taxon>
        <taxon>Arundo</taxon>
    </lineage>
</organism>
<reference evidence="1" key="2">
    <citation type="journal article" date="2015" name="Data Brief">
        <title>Shoot transcriptome of the giant reed, Arundo donax.</title>
        <authorList>
            <person name="Barrero R.A."/>
            <person name="Guerrero F.D."/>
            <person name="Moolhuijzen P."/>
            <person name="Goolsby J.A."/>
            <person name="Tidwell J."/>
            <person name="Bellgard S.E."/>
            <person name="Bellgard M.I."/>
        </authorList>
    </citation>
    <scope>NUCLEOTIDE SEQUENCE</scope>
    <source>
        <tissue evidence="1">Shoot tissue taken approximately 20 cm above the soil surface</tissue>
    </source>
</reference>
<name>A0A0A9ASK2_ARUDO</name>
<dbReference type="EMBL" id="GBRH01243181">
    <property type="protein sequence ID" value="JAD54714.1"/>
    <property type="molecule type" value="Transcribed_RNA"/>
</dbReference>
<reference evidence="1" key="1">
    <citation type="submission" date="2014-09" db="EMBL/GenBank/DDBJ databases">
        <authorList>
            <person name="Magalhaes I.L.F."/>
            <person name="Oliveira U."/>
            <person name="Santos F.R."/>
            <person name="Vidigal T.H.D.A."/>
            <person name="Brescovit A.D."/>
            <person name="Santos A.J."/>
        </authorList>
    </citation>
    <scope>NUCLEOTIDE SEQUENCE</scope>
    <source>
        <tissue evidence="1">Shoot tissue taken approximately 20 cm above the soil surface</tissue>
    </source>
</reference>
<sequence>MAWLRQKYFSNPWLAVGLAAAAVGLVCTVVQAVYSVLSYGQGAR</sequence>
<dbReference type="AlphaFoldDB" id="A0A0A9ASK2"/>
<protein>
    <submittedName>
        <fullName evidence="1">Uncharacterized protein</fullName>
    </submittedName>
</protein>